<feature type="region of interest" description="Disordered" evidence="1">
    <location>
        <begin position="379"/>
        <end position="408"/>
    </location>
</feature>
<organism evidence="2 3">
    <name type="scientific">Armillaria borealis</name>
    <dbReference type="NCBI Taxonomy" id="47425"/>
    <lineage>
        <taxon>Eukaryota</taxon>
        <taxon>Fungi</taxon>
        <taxon>Dikarya</taxon>
        <taxon>Basidiomycota</taxon>
        <taxon>Agaricomycotina</taxon>
        <taxon>Agaricomycetes</taxon>
        <taxon>Agaricomycetidae</taxon>
        <taxon>Agaricales</taxon>
        <taxon>Marasmiineae</taxon>
        <taxon>Physalacriaceae</taxon>
        <taxon>Armillaria</taxon>
    </lineage>
</organism>
<reference evidence="2" key="1">
    <citation type="submission" date="2023-06" db="EMBL/GenBank/DDBJ databases">
        <authorList>
            <consortium name="Lawrence Berkeley National Laboratory"/>
            <person name="Ahrendt S."/>
            <person name="Sahu N."/>
            <person name="Indic B."/>
            <person name="Wong-Bajracharya J."/>
            <person name="Merenyi Z."/>
            <person name="Ke H.-M."/>
            <person name="Monk M."/>
            <person name="Kocsube S."/>
            <person name="Drula E."/>
            <person name="Lipzen A."/>
            <person name="Balint B."/>
            <person name="Henrissat B."/>
            <person name="Andreopoulos B."/>
            <person name="Martin F.M."/>
            <person name="Harder C.B."/>
            <person name="Rigling D."/>
            <person name="Ford K.L."/>
            <person name="Foster G.D."/>
            <person name="Pangilinan J."/>
            <person name="Papanicolaou A."/>
            <person name="Barry K."/>
            <person name="LaButti K."/>
            <person name="Viragh M."/>
            <person name="Koriabine M."/>
            <person name="Yan M."/>
            <person name="Riley R."/>
            <person name="Champramary S."/>
            <person name="Plett K.L."/>
            <person name="Tsai I.J."/>
            <person name="Slot J."/>
            <person name="Sipos G."/>
            <person name="Plett J."/>
            <person name="Nagy L.G."/>
            <person name="Grigoriev I.V."/>
        </authorList>
    </citation>
    <scope>NUCLEOTIDE SEQUENCE</scope>
    <source>
        <strain evidence="2">FPL87.14</strain>
    </source>
</reference>
<evidence type="ECO:0000256" key="1">
    <source>
        <dbReference type="SAM" id="MobiDB-lite"/>
    </source>
</evidence>
<evidence type="ECO:0008006" key="4">
    <source>
        <dbReference type="Google" id="ProtNLM"/>
    </source>
</evidence>
<gene>
    <name evidence="2" type="ORF">EV421DRAFT_1930041</name>
</gene>
<protein>
    <recommendedName>
        <fullName evidence="4">F-box domain-containing protein</fullName>
    </recommendedName>
</protein>
<dbReference type="EMBL" id="JAUEPT010000125">
    <property type="protein sequence ID" value="KAK0431036.1"/>
    <property type="molecule type" value="Genomic_DNA"/>
</dbReference>
<dbReference type="Proteomes" id="UP001175226">
    <property type="component" value="Unassembled WGS sequence"/>
</dbReference>
<sequence length="408" mass="46188">MSKKRRGAPGSRSLLGVTTRTRRDLIALLPQELVDLIVDHLQHDFASLHACSLVCRAFVRRTRELLFRRIYMNSPRDCDSLAALPQSTLLCIKSLRRLSGTIYGGTEGVLNRPSFPILMERLGPLRLTFGQFSWSALGDDARRALSAHSFHRISLAYSSFSSILDLCTFLRSSAQLEALILDNVHVVDTSIPPSHVHLPHQQGPSVLYLTLQGRYQEPSILNTLVTMRTCPISTDRLRFLSVSISTAEELESLQRLLESCDTLEKLKVSHFLYGKRFPVVYRALFEWWLAVFEAGEAIAMQELSLHTFEPSGSSYDTIIWSNIATALSRTSWEALLELYIEINVEASWSGQRYRSAIQSAVAHVKRSSLNVWVNVEHSDFLEPGPDDESDSQEELEDEDDDFSEIEDW</sequence>
<comment type="caution">
    <text evidence="2">The sequence shown here is derived from an EMBL/GenBank/DDBJ whole genome shotgun (WGS) entry which is preliminary data.</text>
</comment>
<dbReference type="AlphaFoldDB" id="A0AA39IWK8"/>
<evidence type="ECO:0000313" key="3">
    <source>
        <dbReference type="Proteomes" id="UP001175226"/>
    </source>
</evidence>
<evidence type="ECO:0000313" key="2">
    <source>
        <dbReference type="EMBL" id="KAK0431036.1"/>
    </source>
</evidence>
<dbReference type="SUPFAM" id="SSF81383">
    <property type="entry name" value="F-box domain"/>
    <property type="match status" value="1"/>
</dbReference>
<accession>A0AA39IWK8</accession>
<keyword evidence="3" id="KW-1185">Reference proteome</keyword>
<name>A0AA39IWK8_9AGAR</name>
<dbReference type="InterPro" id="IPR036047">
    <property type="entry name" value="F-box-like_dom_sf"/>
</dbReference>
<proteinExistence type="predicted"/>
<feature type="compositionally biased region" description="Acidic residues" evidence="1">
    <location>
        <begin position="384"/>
        <end position="408"/>
    </location>
</feature>